<name>A0ABS6B7X7_9NOCA</name>
<dbReference type="Proteomes" id="UP000733379">
    <property type="component" value="Unassembled WGS sequence"/>
</dbReference>
<reference evidence="1 2" key="1">
    <citation type="submission" date="2021-06" db="EMBL/GenBank/DDBJ databases">
        <title>Actinomycetes sequencing.</title>
        <authorList>
            <person name="Shan Q."/>
        </authorList>
    </citation>
    <scope>NUCLEOTIDE SEQUENCE [LARGE SCALE GENOMIC DNA]</scope>
    <source>
        <strain evidence="1 2">NEAU-G5</strain>
    </source>
</reference>
<dbReference type="EMBL" id="JAHKNI010000010">
    <property type="protein sequence ID" value="MBU3065308.1"/>
    <property type="molecule type" value="Genomic_DNA"/>
</dbReference>
<keyword evidence="2" id="KW-1185">Reference proteome</keyword>
<protein>
    <submittedName>
        <fullName evidence="1">Uncharacterized protein</fullName>
    </submittedName>
</protein>
<proteinExistence type="predicted"/>
<gene>
    <name evidence="1" type="ORF">KO481_27745</name>
</gene>
<evidence type="ECO:0000313" key="2">
    <source>
        <dbReference type="Proteomes" id="UP000733379"/>
    </source>
</evidence>
<accession>A0ABS6B7X7</accession>
<organism evidence="1 2">
    <name type="scientific">Nocardia albiluteola</name>
    <dbReference type="NCBI Taxonomy" id="2842303"/>
    <lineage>
        <taxon>Bacteria</taxon>
        <taxon>Bacillati</taxon>
        <taxon>Actinomycetota</taxon>
        <taxon>Actinomycetes</taxon>
        <taxon>Mycobacteriales</taxon>
        <taxon>Nocardiaceae</taxon>
        <taxon>Nocardia</taxon>
    </lineage>
</organism>
<evidence type="ECO:0000313" key="1">
    <source>
        <dbReference type="EMBL" id="MBU3065308.1"/>
    </source>
</evidence>
<dbReference type="RefSeq" id="WP_215921338.1">
    <property type="nucleotide sequence ID" value="NZ_JAHKNI010000010.1"/>
</dbReference>
<comment type="caution">
    <text evidence="1">The sequence shown here is derived from an EMBL/GenBank/DDBJ whole genome shotgun (WGS) entry which is preliminary data.</text>
</comment>
<sequence>MGERTIDTDGDLRFVSTTEQLDALPLMSVIMAAKPSRAVYQKWLAQRGGPPTWVRTMSSDRYTSEELSVGPFPLSAPRQFRFVVLYDPAVDGHPNDWEWVRE</sequence>